<dbReference type="RefSeq" id="WP_087713745.1">
    <property type="nucleotide sequence ID" value="NZ_MWPH01000001.1"/>
</dbReference>
<dbReference type="OrthoDB" id="168528at2157"/>
<organism evidence="3 4">
    <name type="scientific">Natronolimnobius baerhuensis</name>
    <dbReference type="NCBI Taxonomy" id="253108"/>
    <lineage>
        <taxon>Archaea</taxon>
        <taxon>Methanobacteriati</taxon>
        <taxon>Methanobacteriota</taxon>
        <taxon>Stenosarchaea group</taxon>
        <taxon>Halobacteria</taxon>
        <taxon>Halobacteriales</taxon>
        <taxon>Natrialbaceae</taxon>
        <taxon>Natronolimnobius</taxon>
    </lineage>
</organism>
<dbReference type="GO" id="GO:0003677">
    <property type="term" value="F:DNA binding"/>
    <property type="evidence" value="ECO:0007669"/>
    <property type="project" value="UniProtKB-KW"/>
</dbReference>
<feature type="domain" description="Cas12f1-like TNB" evidence="2">
    <location>
        <begin position="299"/>
        <end position="366"/>
    </location>
</feature>
<gene>
    <name evidence="3" type="ORF">B2G88_01120</name>
</gene>
<reference evidence="3 4" key="1">
    <citation type="submission" date="2017-02" db="EMBL/GenBank/DDBJ databases">
        <title>Natronthermophilus aegyptiacus gen. nov.,sp. nov., an aerobic, extremely halophilic alkalithermophilic archaeon isolated from the athalassohaline Wadi An Natrun, Egypt.</title>
        <authorList>
            <person name="Zhao B."/>
        </authorList>
    </citation>
    <scope>NUCLEOTIDE SEQUENCE [LARGE SCALE GENOMIC DNA]</scope>
    <source>
        <strain evidence="3 4">CGMCC 1.3597</strain>
    </source>
</reference>
<evidence type="ECO:0000313" key="3">
    <source>
        <dbReference type="EMBL" id="OVE85460.1"/>
    </source>
</evidence>
<evidence type="ECO:0000313" key="4">
    <source>
        <dbReference type="Proteomes" id="UP000196084"/>
    </source>
</evidence>
<name>A0A202EBU6_9EURY</name>
<evidence type="ECO:0000256" key="1">
    <source>
        <dbReference type="ARBA" id="ARBA00023125"/>
    </source>
</evidence>
<accession>A0A202EBU6</accession>
<sequence>MEKSLTKTLVFQLQSDNERLLSEAYHEARWVYNRTIRLAKDGMDWDDISPRLEDDADLVKNTTQRIVAKALDALQQSYDRDEYNTPSHEKAGAYPLRMNFTEGYNLSLEDGEIHYRVSAKPYNPVKGTLRGAPDNLELLEQALKSDEWKVGTAEAMKRNGNYELHVNVTHLEATVQDKTDAQTVVGVDINEDCVALAALREDDIDDSVVIDYPEIKQERHRYFTMRKRMQNAGQTAFDRVFEDKEERYVHDQLHQVSRRIVEWVQQFESPLVVFEDLKHMRDSIDYGTRMNRRLHSLPFHKLRSFVAYKAAFEGIPNDNIDPAYTSQTCSFSKCEHMARSNRRKKRFKCKACGRQDHADRNAAVNIAKKGLEKLNRNVPALNTLPTVRKLRRQASGCVNQPTVTHATVRGHQADGRVGVSD</sequence>
<protein>
    <submittedName>
        <fullName evidence="3">Transposase</fullName>
    </submittedName>
</protein>
<dbReference type="AlphaFoldDB" id="A0A202EBU6"/>
<comment type="caution">
    <text evidence="3">The sequence shown here is derived from an EMBL/GenBank/DDBJ whole genome shotgun (WGS) entry which is preliminary data.</text>
</comment>
<proteinExistence type="predicted"/>
<dbReference type="EMBL" id="MWPH01000001">
    <property type="protein sequence ID" value="OVE85460.1"/>
    <property type="molecule type" value="Genomic_DNA"/>
</dbReference>
<dbReference type="NCBIfam" id="TIGR01766">
    <property type="entry name" value="IS200/IS605 family accessory protein TnpB-like domain"/>
    <property type="match status" value="1"/>
</dbReference>
<keyword evidence="4" id="KW-1185">Reference proteome</keyword>
<dbReference type="Pfam" id="PF07282">
    <property type="entry name" value="Cas12f1-like_TNB"/>
    <property type="match status" value="1"/>
</dbReference>
<keyword evidence="1" id="KW-0238">DNA-binding</keyword>
<dbReference type="NCBIfam" id="NF040570">
    <property type="entry name" value="guided_TnpB"/>
    <property type="match status" value="1"/>
</dbReference>
<dbReference type="Proteomes" id="UP000196084">
    <property type="component" value="Unassembled WGS sequence"/>
</dbReference>
<evidence type="ECO:0000259" key="2">
    <source>
        <dbReference type="Pfam" id="PF07282"/>
    </source>
</evidence>
<dbReference type="InterPro" id="IPR010095">
    <property type="entry name" value="Cas12f1-like_TNB"/>
</dbReference>